<dbReference type="PANTHER" id="PTHR46082:SF11">
    <property type="entry name" value="AAA+ ATPASE DOMAIN-CONTAINING PROTEIN-RELATED"/>
    <property type="match status" value="1"/>
</dbReference>
<feature type="domain" description="Nucleoside phosphorylase" evidence="1">
    <location>
        <begin position="22"/>
        <end position="307"/>
    </location>
</feature>
<organism evidence="2 3">
    <name type="scientific">Trichoderma citrinoviride</name>
    <dbReference type="NCBI Taxonomy" id="58853"/>
    <lineage>
        <taxon>Eukaryota</taxon>
        <taxon>Fungi</taxon>
        <taxon>Dikarya</taxon>
        <taxon>Ascomycota</taxon>
        <taxon>Pezizomycotina</taxon>
        <taxon>Sordariomycetes</taxon>
        <taxon>Hypocreomycetidae</taxon>
        <taxon>Hypocreales</taxon>
        <taxon>Hypocreaceae</taxon>
        <taxon>Trichoderma</taxon>
    </lineage>
</organism>
<accession>A0A2T4B8C5</accession>
<proteinExistence type="predicted"/>
<dbReference type="InterPro" id="IPR035994">
    <property type="entry name" value="Nucleoside_phosphorylase_sf"/>
</dbReference>
<dbReference type="InterPro" id="IPR053137">
    <property type="entry name" value="NLR-like"/>
</dbReference>
<evidence type="ECO:0000313" key="3">
    <source>
        <dbReference type="Proteomes" id="UP000241546"/>
    </source>
</evidence>
<reference evidence="3" key="1">
    <citation type="submission" date="2016-07" db="EMBL/GenBank/DDBJ databases">
        <title>Multiple horizontal gene transfer events from other fungi enriched the ability of initially mycotrophic Trichoderma (Ascomycota) to feed on dead plant biomass.</title>
        <authorList>
            <consortium name="DOE Joint Genome Institute"/>
            <person name="Atanasova L."/>
            <person name="Chenthamara K."/>
            <person name="Zhang J."/>
            <person name="Grujic M."/>
            <person name="Henrissat B."/>
            <person name="Kuo A."/>
            <person name="Aerts A."/>
            <person name="Salamov A."/>
            <person name="Lipzen A."/>
            <person name="Labutti K."/>
            <person name="Barry K."/>
            <person name="Miao Y."/>
            <person name="Rahimi M.J."/>
            <person name="Shen Q."/>
            <person name="Grigoriev I.V."/>
            <person name="Kubicek C.P."/>
            <person name="Druzhinina I.S."/>
        </authorList>
    </citation>
    <scope>NUCLEOTIDE SEQUENCE [LARGE SCALE GENOMIC DNA]</scope>
    <source>
        <strain evidence="3">TUCIM 6016</strain>
    </source>
</reference>
<dbReference type="GO" id="GO:0009116">
    <property type="term" value="P:nucleoside metabolic process"/>
    <property type="evidence" value="ECO:0007669"/>
    <property type="project" value="InterPro"/>
</dbReference>
<dbReference type="PANTHER" id="PTHR46082">
    <property type="entry name" value="ATP/GTP-BINDING PROTEIN-RELATED"/>
    <property type="match status" value="1"/>
</dbReference>
<dbReference type="EMBL" id="KZ680215">
    <property type="protein sequence ID" value="PTB65479.1"/>
    <property type="molecule type" value="Genomic_DNA"/>
</dbReference>
<dbReference type="InterPro" id="IPR000845">
    <property type="entry name" value="Nucleoside_phosphorylase_d"/>
</dbReference>
<dbReference type="OrthoDB" id="20872at2759"/>
<dbReference type="GeneID" id="36598999"/>
<dbReference type="GO" id="GO:0003824">
    <property type="term" value="F:catalytic activity"/>
    <property type="evidence" value="ECO:0007669"/>
    <property type="project" value="InterPro"/>
</dbReference>
<name>A0A2T4B8C5_9HYPO</name>
<dbReference type="Proteomes" id="UP000241546">
    <property type="component" value="Unassembled WGS sequence"/>
</dbReference>
<evidence type="ECO:0000259" key="1">
    <source>
        <dbReference type="Pfam" id="PF01048"/>
    </source>
</evidence>
<dbReference type="Gene3D" id="3.40.50.1580">
    <property type="entry name" value="Nucleoside phosphorylase domain"/>
    <property type="match status" value="1"/>
</dbReference>
<evidence type="ECO:0000313" key="2">
    <source>
        <dbReference type="EMBL" id="PTB65479.1"/>
    </source>
</evidence>
<sequence>MSAANDIAMPPIALTHGDYSVGWICALPKEQAAARAMLDAEHDPLPALDRDQNTYILGSIRDHNVVIACLPEIGTNPAANLLTQMINTFPSIRFCLMVGIGGGVPPQVRLGDIVVSKPIGTFSGVVQWDSGKSEKDQFERTGALDRPPRVLLGAIAKLQTAHEMHGTRIPDYMKEMAAKYPKMVDKYMWSPRLKDPILLSGRYEPEGKGMPTKSDLDNDGEQPRETEIHYGLIASGNQVVKNSDMRDRINRDLGGKVLCLEMEAAGLMNNFPCIVIRGICDYADAQKNKDWQEYAAALAAAFTKELLQHVRSADVSKERPIKDITGKLQQG</sequence>
<keyword evidence="3" id="KW-1185">Reference proteome</keyword>
<dbReference type="SUPFAM" id="SSF53167">
    <property type="entry name" value="Purine and uridine phosphorylases"/>
    <property type="match status" value="1"/>
</dbReference>
<protein>
    <submittedName>
        <fullName evidence="2">Purine and uridine phosphorylase</fullName>
    </submittedName>
</protein>
<gene>
    <name evidence="2" type="ORF">BBK36DRAFT_1121899</name>
</gene>
<dbReference type="RefSeq" id="XP_024748799.1">
    <property type="nucleotide sequence ID" value="XM_024890881.1"/>
</dbReference>
<dbReference type="AlphaFoldDB" id="A0A2T4B8C5"/>
<dbReference type="Pfam" id="PF01048">
    <property type="entry name" value="PNP_UDP_1"/>
    <property type="match status" value="1"/>
</dbReference>